<gene>
    <name evidence="11" type="ORF">CHLNCDRAFT_135624</name>
</gene>
<dbReference type="RefSeq" id="XP_005846283.1">
    <property type="nucleotide sequence ID" value="XM_005846221.1"/>
</dbReference>
<comment type="similarity">
    <text evidence="6">Belongs to the type IV zinc-finger family. Class B subfamily.</text>
</comment>
<keyword evidence="2 8" id="KW-0863">Zinc-finger</keyword>
<dbReference type="Gene3D" id="3.30.50.10">
    <property type="entry name" value="Erythroid Transcription Factor GATA-1, subunit A"/>
    <property type="match status" value="1"/>
</dbReference>
<evidence type="ECO:0000256" key="9">
    <source>
        <dbReference type="SAM" id="MobiDB-lite"/>
    </source>
</evidence>
<dbReference type="Proteomes" id="UP000008141">
    <property type="component" value="Unassembled WGS sequence"/>
</dbReference>
<evidence type="ECO:0000256" key="2">
    <source>
        <dbReference type="ARBA" id="ARBA00022771"/>
    </source>
</evidence>
<evidence type="ECO:0000256" key="5">
    <source>
        <dbReference type="ARBA" id="ARBA00023163"/>
    </source>
</evidence>
<keyword evidence="12" id="KW-1185">Reference proteome</keyword>
<dbReference type="SMART" id="SM00401">
    <property type="entry name" value="ZnF_GATA"/>
    <property type="match status" value="1"/>
</dbReference>
<evidence type="ECO:0000259" key="10">
    <source>
        <dbReference type="PROSITE" id="PS50114"/>
    </source>
</evidence>
<dbReference type="OrthoDB" id="515623at2759"/>
<evidence type="ECO:0000256" key="4">
    <source>
        <dbReference type="ARBA" id="ARBA00023015"/>
    </source>
</evidence>
<dbReference type="GO" id="GO:0006355">
    <property type="term" value="P:regulation of DNA-templated transcription"/>
    <property type="evidence" value="ECO:0007669"/>
    <property type="project" value="InterPro"/>
</dbReference>
<dbReference type="GO" id="GO:0043565">
    <property type="term" value="F:sequence-specific DNA binding"/>
    <property type="evidence" value="ECO:0007669"/>
    <property type="project" value="InterPro"/>
</dbReference>
<feature type="compositionally biased region" description="Low complexity" evidence="9">
    <location>
        <begin position="332"/>
        <end position="358"/>
    </location>
</feature>
<reference evidence="11 12" key="1">
    <citation type="journal article" date="2010" name="Plant Cell">
        <title>The Chlorella variabilis NC64A genome reveals adaptation to photosymbiosis, coevolution with viruses, and cryptic sex.</title>
        <authorList>
            <person name="Blanc G."/>
            <person name="Duncan G."/>
            <person name="Agarkova I."/>
            <person name="Borodovsky M."/>
            <person name="Gurnon J."/>
            <person name="Kuo A."/>
            <person name="Lindquist E."/>
            <person name="Lucas S."/>
            <person name="Pangilinan J."/>
            <person name="Polle J."/>
            <person name="Salamov A."/>
            <person name="Terry A."/>
            <person name="Yamada T."/>
            <person name="Dunigan D.D."/>
            <person name="Grigoriev I.V."/>
            <person name="Claverie J.M."/>
            <person name="Van Etten J.L."/>
        </authorList>
    </citation>
    <scope>NUCLEOTIDE SEQUENCE [LARGE SCALE GENOMIC DNA]</scope>
    <source>
        <strain evidence="11 12">NC64A</strain>
    </source>
</reference>
<feature type="region of interest" description="Disordered" evidence="9">
    <location>
        <begin position="465"/>
        <end position="527"/>
    </location>
</feature>
<comment type="function">
    <text evidence="7">Transcriptional regulator that specifically binds 5'-GATA-3' or 5'-GAT-3' motifs within gene promoters.</text>
</comment>
<dbReference type="InterPro" id="IPR000679">
    <property type="entry name" value="Znf_GATA"/>
</dbReference>
<keyword evidence="3" id="KW-0862">Zinc</keyword>
<evidence type="ECO:0000256" key="6">
    <source>
        <dbReference type="ARBA" id="ARBA00024019"/>
    </source>
</evidence>
<keyword evidence="1" id="KW-0479">Metal-binding</keyword>
<dbReference type="STRING" id="554065.E1ZIL7"/>
<feature type="domain" description="GATA-type" evidence="10">
    <location>
        <begin position="549"/>
        <end position="582"/>
    </location>
</feature>
<name>E1ZIL7_CHLVA</name>
<dbReference type="CDD" id="cd00202">
    <property type="entry name" value="ZnF_GATA"/>
    <property type="match status" value="1"/>
</dbReference>
<feature type="region of interest" description="Disordered" evidence="9">
    <location>
        <begin position="326"/>
        <end position="372"/>
    </location>
</feature>
<feature type="region of interest" description="Disordered" evidence="9">
    <location>
        <begin position="116"/>
        <end position="211"/>
    </location>
</feature>
<feature type="compositionally biased region" description="Low complexity" evidence="9">
    <location>
        <begin position="485"/>
        <end position="503"/>
    </location>
</feature>
<dbReference type="AlphaFoldDB" id="E1ZIL7"/>
<evidence type="ECO:0000256" key="3">
    <source>
        <dbReference type="ARBA" id="ARBA00022833"/>
    </source>
</evidence>
<evidence type="ECO:0000256" key="8">
    <source>
        <dbReference type="PROSITE-ProRule" id="PRU00094"/>
    </source>
</evidence>
<dbReference type="PANTHER" id="PTHR47172:SF24">
    <property type="entry name" value="GATA ZINC FINGER DOMAIN-CONTAINING PROTEIN 14-RELATED"/>
    <property type="match status" value="1"/>
</dbReference>
<dbReference type="KEGG" id="cvr:CHLNCDRAFT_135624"/>
<protein>
    <submittedName>
        <fullName evidence="11">Expressed protein</fullName>
    </submittedName>
</protein>
<proteinExistence type="inferred from homology"/>
<dbReference type="eggNOG" id="KOG1601">
    <property type="taxonomic scope" value="Eukaryota"/>
</dbReference>
<feature type="compositionally biased region" description="Polar residues" evidence="9">
    <location>
        <begin position="162"/>
        <end position="174"/>
    </location>
</feature>
<dbReference type="InterPro" id="IPR013088">
    <property type="entry name" value="Znf_NHR/GATA"/>
</dbReference>
<dbReference type="PROSITE" id="PS00344">
    <property type="entry name" value="GATA_ZN_FINGER_1"/>
    <property type="match status" value="1"/>
</dbReference>
<keyword evidence="4" id="KW-0805">Transcription regulation</keyword>
<evidence type="ECO:0000256" key="7">
    <source>
        <dbReference type="ARBA" id="ARBA00037539"/>
    </source>
</evidence>
<evidence type="ECO:0000256" key="1">
    <source>
        <dbReference type="ARBA" id="ARBA00022723"/>
    </source>
</evidence>
<dbReference type="PROSITE" id="PS50114">
    <property type="entry name" value="GATA_ZN_FINGER_2"/>
    <property type="match status" value="1"/>
</dbReference>
<feature type="region of interest" description="Disordered" evidence="9">
    <location>
        <begin position="285"/>
        <end position="313"/>
    </location>
</feature>
<feature type="compositionally biased region" description="Low complexity" evidence="9">
    <location>
        <begin position="467"/>
        <end position="476"/>
    </location>
</feature>
<dbReference type="PANTHER" id="PTHR47172">
    <property type="entry name" value="OS01G0976800 PROTEIN"/>
    <property type="match status" value="1"/>
</dbReference>
<dbReference type="GO" id="GO:0008270">
    <property type="term" value="F:zinc ion binding"/>
    <property type="evidence" value="ECO:0007669"/>
    <property type="project" value="UniProtKB-KW"/>
</dbReference>
<accession>E1ZIL7</accession>
<keyword evidence="5" id="KW-0804">Transcription</keyword>
<feature type="compositionally biased region" description="Low complexity" evidence="9">
    <location>
        <begin position="512"/>
        <end position="527"/>
    </location>
</feature>
<dbReference type="Pfam" id="PF00320">
    <property type="entry name" value="GATA"/>
    <property type="match status" value="1"/>
</dbReference>
<dbReference type="InParanoid" id="E1ZIL7"/>
<dbReference type="GeneID" id="17353592"/>
<sequence length="593" mass="60773">MEFDLEGMGLREPEDWTPAARTDGEASLGADFAEQDSLLDDCLSGHSLGASLLGPCDSMGAVDHFPCIADELEEQAKQLEGDWLNPSQLAALADGKAVHLAGSGRASRLALHAELKRMEQQQQQQRQQQQQQQEKEQRSRPAEGAGPQRQASGVREEPVTPQRHSTANDSSWNESPLPGGGAGLDAGEVQSPDPVKLLSLPSGPSGAQRPPLAAAISNAQSVRLGREPAPGAWRGCGRSAWCSLEPRHGGACTDCAAVPGLLAYPPLELFHSGVNIEELCRVPEELEEEAEAEGVPAPDTESEGEGGRPAAAAGCLSSGKRCAEAEADDGASHSQSGGAASSSSPGAAVEQPRPAGPAAKRRRGGEVGSPAGGLAAALPDLAAAAAAALEPPPAMPVPELADGLGPPSLAAAAAAAMELSLHPLLCMVPVALPPPPPGALDMPQFAPPVPPMPAPSLGAYLRNLGRPAGAPRLRPLPTAPPPTPAEAKPVAAAAAAATPSKPVTRQKHTHTPSGAAAPAAPRSSGRRTVLQWHTDSVTDPRTGAAITAVQPGTFCTQCYALSTPVWRAGPFGPKSLCNACGVRWMKYAKGSKK</sequence>
<dbReference type="EMBL" id="GL433848">
    <property type="protein sequence ID" value="EFN54181.1"/>
    <property type="molecule type" value="Genomic_DNA"/>
</dbReference>
<evidence type="ECO:0000313" key="11">
    <source>
        <dbReference type="EMBL" id="EFN54181.1"/>
    </source>
</evidence>
<organism evidence="12">
    <name type="scientific">Chlorella variabilis</name>
    <name type="common">Green alga</name>
    <dbReference type="NCBI Taxonomy" id="554065"/>
    <lineage>
        <taxon>Eukaryota</taxon>
        <taxon>Viridiplantae</taxon>
        <taxon>Chlorophyta</taxon>
        <taxon>core chlorophytes</taxon>
        <taxon>Trebouxiophyceae</taxon>
        <taxon>Chlorellales</taxon>
        <taxon>Chlorellaceae</taxon>
        <taxon>Chlorella clade</taxon>
        <taxon>Chlorella</taxon>
    </lineage>
</organism>
<feature type="compositionally biased region" description="Low complexity" evidence="9">
    <location>
        <begin position="120"/>
        <end position="132"/>
    </location>
</feature>
<dbReference type="SUPFAM" id="SSF57716">
    <property type="entry name" value="Glucocorticoid receptor-like (DNA-binding domain)"/>
    <property type="match status" value="1"/>
</dbReference>
<evidence type="ECO:0000313" key="12">
    <source>
        <dbReference type="Proteomes" id="UP000008141"/>
    </source>
</evidence>